<reference evidence="5" key="1">
    <citation type="submission" date="2025-08" db="UniProtKB">
        <authorList>
            <consortium name="RefSeq"/>
        </authorList>
    </citation>
    <scope>IDENTIFICATION</scope>
    <source>
        <tissue evidence="5">Gonad</tissue>
    </source>
</reference>
<name>A0A6P5AQ18_BRABE</name>
<dbReference type="SMART" id="SM00028">
    <property type="entry name" value="TPR"/>
    <property type="match status" value="17"/>
</dbReference>
<dbReference type="Proteomes" id="UP000515135">
    <property type="component" value="Unplaced"/>
</dbReference>
<accession>A0A6P5AQ18</accession>
<gene>
    <name evidence="5" type="primary">LOC109485150</name>
</gene>
<dbReference type="InterPro" id="IPR019734">
    <property type="entry name" value="TPR_rpt"/>
</dbReference>
<evidence type="ECO:0000256" key="2">
    <source>
        <dbReference type="SAM" id="MobiDB-lite"/>
    </source>
</evidence>
<dbReference type="RefSeq" id="XP_019644141.1">
    <property type="nucleotide sequence ID" value="XM_019788582.1"/>
</dbReference>
<dbReference type="Pfam" id="PF13374">
    <property type="entry name" value="TPR_10"/>
    <property type="match status" value="1"/>
</dbReference>
<feature type="domain" description="Protein-PII uridylyltransferase N-terminal" evidence="3">
    <location>
        <begin position="432"/>
        <end position="520"/>
    </location>
</feature>
<organism evidence="4 5">
    <name type="scientific">Branchiostoma belcheri</name>
    <name type="common">Amphioxus</name>
    <dbReference type="NCBI Taxonomy" id="7741"/>
    <lineage>
        <taxon>Eukaryota</taxon>
        <taxon>Metazoa</taxon>
        <taxon>Chordata</taxon>
        <taxon>Cephalochordata</taxon>
        <taxon>Leptocardii</taxon>
        <taxon>Amphioxiformes</taxon>
        <taxon>Branchiostomatidae</taxon>
        <taxon>Branchiostoma</taxon>
    </lineage>
</organism>
<dbReference type="InterPro" id="IPR005105">
    <property type="entry name" value="GlnD_Uridyltrans_N"/>
</dbReference>
<feature type="compositionally biased region" description="Basic and acidic residues" evidence="2">
    <location>
        <begin position="109"/>
        <end position="119"/>
    </location>
</feature>
<keyword evidence="1" id="KW-0802">TPR repeat</keyword>
<feature type="repeat" description="TPR" evidence="1">
    <location>
        <begin position="2097"/>
        <end position="2130"/>
    </location>
</feature>
<feature type="compositionally biased region" description="Polar residues" evidence="2">
    <location>
        <begin position="257"/>
        <end position="266"/>
    </location>
</feature>
<dbReference type="Gene3D" id="1.25.40.10">
    <property type="entry name" value="Tetratricopeptide repeat domain"/>
    <property type="match status" value="7"/>
</dbReference>
<dbReference type="PANTHER" id="PTHR19959:SF119">
    <property type="entry name" value="FUNGAL LIPASE-LIKE DOMAIN-CONTAINING PROTEIN"/>
    <property type="match status" value="1"/>
</dbReference>
<dbReference type="SUPFAM" id="SSF48452">
    <property type="entry name" value="TPR-like"/>
    <property type="match status" value="3"/>
</dbReference>
<feature type="repeat" description="TPR" evidence="1">
    <location>
        <begin position="2273"/>
        <end position="2306"/>
    </location>
</feature>
<feature type="region of interest" description="Disordered" evidence="2">
    <location>
        <begin position="236"/>
        <end position="268"/>
    </location>
</feature>
<keyword evidence="4" id="KW-1185">Reference proteome</keyword>
<sequence>MLRVCEKLRELDEKGRRYGLDRAETDYLRALVDAMADTDRLAEVELLKTLGDVNVERGRLGKDVGKFNTALALYLASMVRCYHEEQADGIEHRYHYTERLVQGLSSQGKEFEQPTEDKGTTTPAKVAAKFQDLDKRRATGGNTDSLLVGYAQVMVEAIVNDNSMLETEAIKSLGDVYLKRGTETWDNKNLTRATALYNRALARCHNVHGTVVIVHRLLHTAKIRHGITTTRNKIATRTQKQQDVRGRKGHFSPFSAAPSSDGTTSQVDDDISYRRYIQTADRDLDNGDLGAAEQNLAAALKLVHGLKPNKAKEADCLCRLGDVYVERGKRTGEGRTFTQAAALYNASMARSDGDKQNIIRKLQETERRFLRNTCNLDCEPCPYSSALDHIKELHNLRARAKSQLEAVHQEHNPYQYDEDDPVVREVEIKRAEAIKNLFKNITAGRREFIQVLTDECIAKLGPPPCKYAFIGMGSQATELVTPYSDLEFAILIEEGKDDDDTRRYFLNLTHYLHLKVINLGETILPAMAIPSLNDFLSEDPEKDWFYDSVTPRGFAFDGFMPWASKTPLGRDRTKTKDPVSLIQTPAELAKYQNIRIALAEGYHLSDILRRVTYLTGDESLVDEYTSIVNESVDRSPVLSRLSAMLILKDNIGQIKNVEATDQLLDVKKEIYRFPSVAVDVLSICCGITIPSVWGMIEELHKTQRISDEDAHHLTVLISISGELRLRTYIANGGQKDRLSPLMEMKTQLDKQDVDDNIVESVFHIPDSKMLFRYYYTAIPLKTCIINTVQMESPTEMMFPTAIFDISSQTRGRITQQLLQLDASRKAISYHEQSLKMMKAIFGKPTPHPDIASSLDNIGTCWGHLGDQRKALRYHEQSLKMRKAVFGETTPHPDIAKSLNNIGACSSNLGDQRNALSYHEQSLKMRKAIYGETTLHPEIVSSLNNIGACWSNLGDKRKAIGYYLQSLKMTKEIYGGTTPHPDIANSLNNIGSCWSDLGNRRKAIRYHEQSLKMKKAIYGETTPHPDIAKSLNNIGTCLSYLGDNRKAINYHKQSLRMRKTIYGESTPHPDIAKSLNNIGNCWSNLGDQRKALRYHEQSLQMMKAIYGETTPHPDIAKSLNNIGTCWCDLGDQRKSLSYHEQSLQMMKAIYGETTPHPDIAGSLNNIGACWRALGYKRKAISYHEQSLKMWKAIYGETTPHPEIASSLNNIGACWSNIGDQRKAISYYEQSLKMWKAIYDSDMLRVCEKLRELDEKGRRYGLARAETDYLRALVDAMADTDRLAEVELLKTLGDVNVERGRLGKDVGKFNTALALYLAAMVRCYHEEQADGIEHRYHYTERLLQWLSSQGKEFEQPTEDKGTTTPAKVAEKFQDLDKRRATGGNTDSLLVGYAQVMVEAIVKDNDMLETEAIKSLGDVYLKRGTETGDTRNLTRATALYNRALARCHNVHGTVVIVHRLLHTAKIRHDITTTRNKIATRTQKQQDVRGRKDHFSPFSAAPSSDGTTSQVDNDMLHYCFTTTFVSLFRSYRRYLQTADRDLDYGDLDAAEQNLAAALKLVHDRSKPNKAKEADCLCRLGDVYVERGKRTGEGRKFTQAAALYNASMARSDGDKQNMVRKLQETERRFLRNTCNLDCEPCPYNSALDHIKELDNSRAHAKSQLEAVHQEHNPYQYDEDDPVVREVEIKRAEAIKNLFKSITAGRREFIQVLTDECIAKLGPPPCKYAFIGMGSQATELVTPYSDLEFAILIEEGKGDDDTRRYFLNLTHYLHLKVINLGETILPAMAIPSLNDFLSEDPEKDWFYDSVTPRGFAFDGFMPWASKTPFGRDRTKTKDPVSLIQTPAELAKYQNIRIALAEGYHLSDILRRVTYLTGDESLVDEYTSIVNKSVDHSPVLSRLSAMLILKDTIREIKNVKPTDQLLDVKKEIYRFPSVAVDVLSICCGITIPSVWGMIEELHKTQRIRDEDAHHLTVLISISAELRLRTYIANEGQKDRLSPLMEMKTQLDKQDVDDTIVDSVFHIPDSKMLFRYYYTAIPLKRCIIDTVQKENQTTKIFPSAIFDTSSQTRGGITKQLLQFDASVRYFEAALKEAGGDEKKKLEILLELGNVSQMRGDYKDAISYYKRALSSENTIYADTKTRPVLSSLFGNIGKYWSHIGNQRKAISYFEQSMKMIKAIFGESTPHPDIASLLNNIGFCWSALGDKRKAINYYKQSLKMRKAIYGETTPHPDIAKSLNNIGTCWRDLGDQRKAISYYEQSLKMMKAIYGETTPHPDIAVSLNNIGKCWSDLGDQRKAISYYEQSLKMRKAFYGETTPHPDIASSLNNIGACWHDLGDQRKAISYHEQSLKMRKAVFGETTPHSDIAGSLNNIGNCWRAVGVTLVIRGKLSVIMNSH</sequence>
<feature type="region of interest" description="Disordered" evidence="2">
    <location>
        <begin position="1473"/>
        <end position="1504"/>
    </location>
</feature>
<feature type="domain" description="Protein-PII uridylyltransferase N-terminal" evidence="3">
    <location>
        <begin position="1687"/>
        <end position="1775"/>
    </location>
</feature>
<dbReference type="OrthoDB" id="5986190at2759"/>
<dbReference type="PANTHER" id="PTHR19959">
    <property type="entry name" value="KINESIN LIGHT CHAIN"/>
    <property type="match status" value="1"/>
</dbReference>
<dbReference type="GO" id="GO:0008773">
    <property type="term" value="F:[protein-PII] uridylyltransferase activity"/>
    <property type="evidence" value="ECO:0007669"/>
    <property type="project" value="InterPro"/>
</dbReference>
<dbReference type="SUPFAM" id="SSF81901">
    <property type="entry name" value="HCP-like"/>
    <property type="match status" value="1"/>
</dbReference>
<feature type="repeat" description="TPR" evidence="1">
    <location>
        <begin position="2229"/>
        <end position="2262"/>
    </location>
</feature>
<proteinExistence type="predicted"/>
<dbReference type="InterPro" id="IPR011990">
    <property type="entry name" value="TPR-like_helical_dom_sf"/>
</dbReference>
<evidence type="ECO:0000313" key="4">
    <source>
        <dbReference type="Proteomes" id="UP000515135"/>
    </source>
</evidence>
<dbReference type="Pfam" id="PF03445">
    <property type="entry name" value="DUF294"/>
    <property type="match status" value="2"/>
</dbReference>
<dbReference type="Pfam" id="PF13424">
    <property type="entry name" value="TPR_12"/>
    <property type="match status" value="5"/>
</dbReference>
<feature type="repeat" description="TPR" evidence="1">
    <location>
        <begin position="2185"/>
        <end position="2218"/>
    </location>
</feature>
<feature type="compositionally biased region" description="Basic and acidic residues" evidence="2">
    <location>
        <begin position="1480"/>
        <end position="1491"/>
    </location>
</feature>
<dbReference type="Pfam" id="PF13432">
    <property type="entry name" value="TPR_16"/>
    <property type="match status" value="1"/>
</dbReference>
<dbReference type="GeneID" id="109485150"/>
<evidence type="ECO:0000256" key="1">
    <source>
        <dbReference type="PROSITE-ProRule" id="PRU00339"/>
    </source>
</evidence>
<dbReference type="KEGG" id="bbel:109485150"/>
<feature type="region of interest" description="Disordered" evidence="2">
    <location>
        <begin position="105"/>
        <end position="124"/>
    </location>
</feature>
<evidence type="ECO:0000259" key="3">
    <source>
        <dbReference type="Pfam" id="PF03445"/>
    </source>
</evidence>
<evidence type="ECO:0000313" key="5">
    <source>
        <dbReference type="RefSeq" id="XP_019644141.1"/>
    </source>
</evidence>
<dbReference type="Pfam" id="PF13181">
    <property type="entry name" value="TPR_8"/>
    <property type="match status" value="1"/>
</dbReference>
<protein>
    <submittedName>
        <fullName evidence="5">Uncharacterized protein LOC109485150</fullName>
    </submittedName>
</protein>
<dbReference type="PROSITE" id="PS50005">
    <property type="entry name" value="TPR"/>
    <property type="match status" value="4"/>
</dbReference>